<dbReference type="EMBL" id="UOFG01000193">
    <property type="protein sequence ID" value="VAW63092.1"/>
    <property type="molecule type" value="Genomic_DNA"/>
</dbReference>
<gene>
    <name evidence="1" type="ORF">MNBD_GAMMA11-3016</name>
</gene>
<evidence type="ECO:0000313" key="1">
    <source>
        <dbReference type="EMBL" id="VAW63092.1"/>
    </source>
</evidence>
<accession>A0A3B0XI63</accession>
<sequence>MYADLLALTQYVIASVQHVSRFRQFRKYGLHSMELLIHNLESPQRIGWKKNTVQHTVYRETCMQQQCIRTYLPSIKPQSHSQQKAAANVSTTINKKALQNQTTPLSLPTDSKPGGIVVVPAGTEIDTGQSSEIGQKTLSGNNGKTLMWQIEEQE</sequence>
<protein>
    <submittedName>
        <fullName evidence="1">Uncharacterized protein</fullName>
    </submittedName>
</protein>
<dbReference type="AlphaFoldDB" id="A0A3B0XI63"/>
<name>A0A3B0XI63_9ZZZZ</name>
<reference evidence="1" key="1">
    <citation type="submission" date="2018-06" db="EMBL/GenBank/DDBJ databases">
        <authorList>
            <person name="Zhirakovskaya E."/>
        </authorList>
    </citation>
    <scope>NUCLEOTIDE SEQUENCE</scope>
</reference>
<organism evidence="1">
    <name type="scientific">hydrothermal vent metagenome</name>
    <dbReference type="NCBI Taxonomy" id="652676"/>
    <lineage>
        <taxon>unclassified sequences</taxon>
        <taxon>metagenomes</taxon>
        <taxon>ecological metagenomes</taxon>
    </lineage>
</organism>
<proteinExistence type="predicted"/>